<evidence type="ECO:0000256" key="1">
    <source>
        <dbReference type="SAM" id="MobiDB-lite"/>
    </source>
</evidence>
<sequence>MESRESELGLLVVVAVAAFAYYYSTAKLAPQHKKRRLTVLRRLEGGTSPLELLKEGFSPAELLDAGVPPQALQTVPLMTPSISPSKTTRRVCRDRSPSTSGVFHWVYDAMMRTKCTMQVVSEARRDSQRSGGISASVSGVTLGSVDCSTASRWAQPNWLSAESPSNSSLRSSARLATHAEPSPLQRSVCQCSSLERSSSIRTTAGATRVRVEALSAALTHGYTGECAAHHYPLQVLRFLHEDGSRLSIMAENCTTLKGAADLTTEMYMKSSLARARAAAEDAETPFQVKLSTAARNIATTVMEWYVNTYVGSPPVVLAGFYLVKGSVAYTIQLQTNTDAYEERLPDLLYTAQSARLLNAEGAAAQLCPGGQGRKEYHVQAEGFDRVYVVEAPVEISVRALRAPNGARSELILTPWSSGGEIEAPWKATVAVRLNAGREHAQGGERQHYVLQLLSDARVSIELTVHMAGNAAAGSRSPPPVPASLAAIAAREATTEDELSSSVYRSAGLTMPLPPPEHFHTVVCEHPAGQSLTLFITPATSAELFEMELHCMNGMNNDSLEELFSYTERLLLTPIRPKLSTNAAGQACFSIEGLAVSPTGTALQVFGVQLREECWVIVRWLCASRAVIPRELEQYRLELAMSVVCSAH</sequence>
<reference evidence="2 3" key="1">
    <citation type="submission" date="2021-03" db="EMBL/GenBank/DDBJ databases">
        <title>Leishmania (Mundinia) martiniquensis Genome sequencing and assembly.</title>
        <authorList>
            <person name="Almutairi H."/>
            <person name="Gatherer D."/>
        </authorList>
    </citation>
    <scope>NUCLEOTIDE SEQUENCE [LARGE SCALE GENOMIC DNA]</scope>
    <source>
        <strain evidence="2">LSCM1</strain>
    </source>
</reference>
<dbReference type="Proteomes" id="UP000673552">
    <property type="component" value="Chromosome 36"/>
</dbReference>
<accession>A0A836FKX6</accession>
<dbReference type="RefSeq" id="XP_067174439.1">
    <property type="nucleotide sequence ID" value="XM_067318334.1"/>
</dbReference>
<evidence type="ECO:0000313" key="3">
    <source>
        <dbReference type="Proteomes" id="UP000673552"/>
    </source>
</evidence>
<evidence type="ECO:0000313" key="2">
    <source>
        <dbReference type="EMBL" id="KAG5464502.1"/>
    </source>
</evidence>
<feature type="region of interest" description="Disordered" evidence="1">
    <location>
        <begin position="160"/>
        <end position="181"/>
    </location>
</feature>
<feature type="compositionally biased region" description="Low complexity" evidence="1">
    <location>
        <begin position="160"/>
        <end position="176"/>
    </location>
</feature>
<dbReference type="AlphaFoldDB" id="A0A836FKX6"/>
<dbReference type="OrthoDB" id="263588at2759"/>
<dbReference type="KEGG" id="lmat:92510846"/>
<dbReference type="EMBL" id="JAFEUZ010000036">
    <property type="protein sequence ID" value="KAG5464502.1"/>
    <property type="molecule type" value="Genomic_DNA"/>
</dbReference>
<keyword evidence="3" id="KW-1185">Reference proteome</keyword>
<name>A0A836FKX6_9TRYP</name>
<protein>
    <submittedName>
        <fullName evidence="2">Uncharacterized protein</fullName>
    </submittedName>
</protein>
<dbReference type="GeneID" id="92510846"/>
<organism evidence="2 3">
    <name type="scientific">Leishmania martiniquensis</name>
    <dbReference type="NCBI Taxonomy" id="1580590"/>
    <lineage>
        <taxon>Eukaryota</taxon>
        <taxon>Discoba</taxon>
        <taxon>Euglenozoa</taxon>
        <taxon>Kinetoplastea</taxon>
        <taxon>Metakinetoplastina</taxon>
        <taxon>Trypanosomatida</taxon>
        <taxon>Trypanosomatidae</taxon>
        <taxon>Leishmaniinae</taxon>
        <taxon>Leishmania</taxon>
    </lineage>
</organism>
<gene>
    <name evidence="2" type="ORF">LSCM1_00692</name>
</gene>
<comment type="caution">
    <text evidence="2">The sequence shown here is derived from an EMBL/GenBank/DDBJ whole genome shotgun (WGS) entry which is preliminary data.</text>
</comment>
<proteinExistence type="predicted"/>